<sequence>MDGQARDRRRGLSPRGDSHWPPAPNKGRRAAARLPGGGANRRIQRPGREKAGPGQSLPFTNSPY</sequence>
<dbReference type="Proteomes" id="UP000015347">
    <property type="component" value="Unassembled WGS sequence"/>
</dbReference>
<evidence type="ECO:0000313" key="3">
    <source>
        <dbReference type="Proteomes" id="UP000015347"/>
    </source>
</evidence>
<keyword evidence="3" id="KW-1185">Reference proteome</keyword>
<dbReference type="EMBL" id="APVH01000035">
    <property type="protein sequence ID" value="EPX79548.1"/>
    <property type="molecule type" value="Genomic_DNA"/>
</dbReference>
<protein>
    <submittedName>
        <fullName evidence="2">Uncharacterized protein</fullName>
    </submittedName>
</protein>
<evidence type="ECO:0000256" key="1">
    <source>
        <dbReference type="SAM" id="MobiDB-lite"/>
    </source>
</evidence>
<gene>
    <name evidence="2" type="ORF">Salmuc_05488</name>
</gene>
<dbReference type="HOGENOM" id="CLU_2865265_0_0_5"/>
<name>S9QJ14_9RHOB</name>
<organism evidence="2 3">
    <name type="scientific">Salipiger mucosus DSM 16094</name>
    <dbReference type="NCBI Taxonomy" id="1123237"/>
    <lineage>
        <taxon>Bacteria</taxon>
        <taxon>Pseudomonadati</taxon>
        <taxon>Pseudomonadota</taxon>
        <taxon>Alphaproteobacteria</taxon>
        <taxon>Rhodobacterales</taxon>
        <taxon>Roseobacteraceae</taxon>
        <taxon>Salipiger</taxon>
    </lineage>
</organism>
<reference evidence="3" key="1">
    <citation type="journal article" date="2014" name="Stand. Genomic Sci.">
        <title>Genome sequence of the exopolysaccharide-producing Salipiger mucosus type strain (DSM 16094(T)), a moderately halophilic member of the Roseobacter clade.</title>
        <authorList>
            <person name="Riedel T."/>
            <person name="Spring S."/>
            <person name="Fiebig A."/>
            <person name="Petersen J."/>
            <person name="Kyrpides N.C."/>
            <person name="Goker M."/>
            <person name="Klenk H.P."/>
        </authorList>
    </citation>
    <scope>NUCLEOTIDE SEQUENCE [LARGE SCALE GENOMIC DNA]</scope>
    <source>
        <strain evidence="3">DSM 16094</strain>
    </source>
</reference>
<dbReference type="STRING" id="1123237.Salmuc_05488"/>
<evidence type="ECO:0000313" key="2">
    <source>
        <dbReference type="EMBL" id="EPX79548.1"/>
    </source>
</evidence>
<proteinExistence type="predicted"/>
<feature type="region of interest" description="Disordered" evidence="1">
    <location>
        <begin position="1"/>
        <end position="64"/>
    </location>
</feature>
<dbReference type="AlphaFoldDB" id="S9QJ14"/>
<accession>S9QJ14</accession>
<comment type="caution">
    <text evidence="2">The sequence shown here is derived from an EMBL/GenBank/DDBJ whole genome shotgun (WGS) entry which is preliminary data.</text>
</comment>